<feature type="transmembrane region" description="Helical" evidence="1">
    <location>
        <begin position="49"/>
        <end position="75"/>
    </location>
</feature>
<evidence type="ECO:0008006" key="4">
    <source>
        <dbReference type="Google" id="ProtNLM"/>
    </source>
</evidence>
<proteinExistence type="predicted"/>
<reference evidence="2 3" key="1">
    <citation type="submission" date="2017-05" db="EMBL/GenBank/DDBJ databases">
        <authorList>
            <person name="Varghese N."/>
            <person name="Submissions S."/>
        </authorList>
    </citation>
    <scope>NUCLEOTIDE SEQUENCE [LARGE SCALE GENOMIC DNA]</scope>
    <source>
        <strain evidence="2 3">DSM 16304</strain>
    </source>
</reference>
<organism evidence="2 3">
    <name type="scientific">Balnearium lithotrophicum</name>
    <dbReference type="NCBI Taxonomy" id="223788"/>
    <lineage>
        <taxon>Bacteria</taxon>
        <taxon>Pseudomonadati</taxon>
        <taxon>Aquificota</taxon>
        <taxon>Aquificia</taxon>
        <taxon>Desulfurobacteriales</taxon>
        <taxon>Desulfurobacteriaceae</taxon>
        <taxon>Balnearium</taxon>
    </lineage>
</organism>
<accession>A0A521AB95</accession>
<gene>
    <name evidence="2" type="ORF">SAMN06269117_10127</name>
</gene>
<sequence>MFEDVGKTLVFLGLILVVLGVTLVLLSKFGGSIPLGRLPGDIYIKRDNFVFFFPLASSILISILLSLLFFVITVLSRKQ</sequence>
<evidence type="ECO:0000313" key="2">
    <source>
        <dbReference type="EMBL" id="SMO32031.1"/>
    </source>
</evidence>
<evidence type="ECO:0000313" key="3">
    <source>
        <dbReference type="Proteomes" id="UP000317315"/>
    </source>
</evidence>
<dbReference type="EMBL" id="FXTM01000001">
    <property type="protein sequence ID" value="SMO32031.1"/>
    <property type="molecule type" value="Genomic_DNA"/>
</dbReference>
<keyword evidence="1" id="KW-0812">Transmembrane</keyword>
<dbReference type="AlphaFoldDB" id="A0A521AB95"/>
<dbReference type="PANTHER" id="PTHR36443:SF1">
    <property type="entry name" value="BSR5223 PROTEIN"/>
    <property type="match status" value="1"/>
</dbReference>
<keyword evidence="1" id="KW-1133">Transmembrane helix</keyword>
<dbReference type="InterPro" id="IPR021320">
    <property type="entry name" value="DUF2905"/>
</dbReference>
<keyword evidence="3" id="KW-1185">Reference proteome</keyword>
<dbReference type="Pfam" id="PF11146">
    <property type="entry name" value="DUF2905"/>
    <property type="match status" value="1"/>
</dbReference>
<name>A0A521AB95_9BACT</name>
<dbReference type="PANTHER" id="PTHR36443">
    <property type="entry name" value="BSR5223 PROTEIN"/>
    <property type="match status" value="1"/>
</dbReference>
<protein>
    <recommendedName>
        <fullName evidence="4">DUF2905 domain-containing protein</fullName>
    </recommendedName>
</protein>
<keyword evidence="1" id="KW-0472">Membrane</keyword>
<evidence type="ECO:0000256" key="1">
    <source>
        <dbReference type="SAM" id="Phobius"/>
    </source>
</evidence>
<dbReference type="RefSeq" id="WP_142933312.1">
    <property type="nucleotide sequence ID" value="NZ_FXTM01000001.1"/>
</dbReference>
<feature type="transmembrane region" description="Helical" evidence="1">
    <location>
        <begin position="9"/>
        <end position="29"/>
    </location>
</feature>
<dbReference type="Proteomes" id="UP000317315">
    <property type="component" value="Unassembled WGS sequence"/>
</dbReference>